<name>A0A061RVR6_9CHLO</name>
<keyword evidence="2" id="KW-0736">Signalosome</keyword>
<evidence type="ECO:0000256" key="2">
    <source>
        <dbReference type="ARBA" id="ARBA00022790"/>
    </source>
</evidence>
<dbReference type="EMBL" id="GBEZ01011136">
    <property type="protein sequence ID" value="JAC74621.1"/>
    <property type="molecule type" value="Transcribed_RNA"/>
</dbReference>
<gene>
    <name evidence="4" type="primary">COPS7</name>
    <name evidence="4" type="ORF">TSPGSL018_25448</name>
</gene>
<accession>A0A061RVR6</accession>
<evidence type="ECO:0000313" key="4">
    <source>
        <dbReference type="EMBL" id="JAC74621.1"/>
    </source>
</evidence>
<protein>
    <submittedName>
        <fullName evidence="4">COP9 signalosome complex subunit 7</fullName>
    </submittedName>
</protein>
<dbReference type="InterPro" id="IPR000717">
    <property type="entry name" value="PCI_dom"/>
</dbReference>
<sequence length="280" mass="31175">MEEKIEQYCILAKGARGRALVDLIQKATAEPSLFVFGELLDVESVRELAGTEFSSSLELLKLFAYGTWKDYKAGAESLPPLDDRQKLKLKQLTVVSIVERTKCHALLSPPGAQGRKGAEQKGREEATVPYEHLMSELDISNVRELEDLLITECFYSHVLKGKLDQCKRCLHVHEVIGRDVRVEDLDETISGIESWLGACEGVLKELEERAVYVSAKASEAQERRAAIVAQEDAMGAQAEEIADIGLTGSQESLDMDEAIGRNMMEILEDEPASSRPKRRR</sequence>
<dbReference type="GO" id="GO:0008180">
    <property type="term" value="C:COP9 signalosome"/>
    <property type="evidence" value="ECO:0007669"/>
    <property type="project" value="UniProtKB-KW"/>
</dbReference>
<dbReference type="PROSITE" id="PS50250">
    <property type="entry name" value="PCI"/>
    <property type="match status" value="1"/>
</dbReference>
<feature type="domain" description="PCI" evidence="3">
    <location>
        <begin position="1"/>
        <end position="177"/>
    </location>
</feature>
<evidence type="ECO:0000259" key="3">
    <source>
        <dbReference type="PROSITE" id="PS50250"/>
    </source>
</evidence>
<dbReference type="Pfam" id="PF22061">
    <property type="entry name" value="CSN7_HB_subdom"/>
    <property type="match status" value="1"/>
</dbReference>
<dbReference type="InterPro" id="IPR045237">
    <property type="entry name" value="COPS7/eIF3m"/>
</dbReference>
<comment type="similarity">
    <text evidence="1">Belongs to the CSN7/EIF3M family. CSN7 subfamily.</text>
</comment>
<dbReference type="AlphaFoldDB" id="A0A061RVR6"/>
<proteinExistence type="inferred from homology"/>
<evidence type="ECO:0000256" key="1">
    <source>
        <dbReference type="ARBA" id="ARBA00008482"/>
    </source>
</evidence>
<dbReference type="PANTHER" id="PTHR15350">
    <property type="entry name" value="COP9 SIGNALOSOME COMPLEX SUBUNIT 7/DENDRITIC CELL PROTEIN GA17"/>
    <property type="match status" value="1"/>
</dbReference>
<dbReference type="PANTHER" id="PTHR15350:SF5">
    <property type="entry name" value="COP9 SIGNALOSOME COMPLEX SUBUNIT 7"/>
    <property type="match status" value="1"/>
</dbReference>
<organism evidence="4">
    <name type="scientific">Tetraselmis sp. GSL018</name>
    <dbReference type="NCBI Taxonomy" id="582737"/>
    <lineage>
        <taxon>Eukaryota</taxon>
        <taxon>Viridiplantae</taxon>
        <taxon>Chlorophyta</taxon>
        <taxon>core chlorophytes</taxon>
        <taxon>Chlorodendrophyceae</taxon>
        <taxon>Chlorodendrales</taxon>
        <taxon>Chlorodendraceae</taxon>
        <taxon>Tetraselmis</taxon>
    </lineage>
</organism>
<reference evidence="4" key="1">
    <citation type="submission" date="2014-05" db="EMBL/GenBank/DDBJ databases">
        <title>The transcriptome of the halophilic microalga Tetraselmis sp. GSL018 isolated from the Great Salt Lake, Utah.</title>
        <authorList>
            <person name="Jinkerson R.E."/>
            <person name="D'Adamo S."/>
            <person name="Posewitz M.C."/>
        </authorList>
    </citation>
    <scope>NUCLEOTIDE SEQUENCE</scope>
    <source>
        <strain evidence="4">GSL018</strain>
    </source>
</reference>